<dbReference type="GO" id="GO:0046677">
    <property type="term" value="P:response to antibiotic"/>
    <property type="evidence" value="ECO:0007669"/>
    <property type="project" value="UniProtKB-KW"/>
</dbReference>
<comment type="similarity">
    <text evidence="3">In the C-terminal section; belongs to the transpeptidase family.</text>
</comment>
<dbReference type="Gene3D" id="3.40.710.10">
    <property type="entry name" value="DD-peptidase/beta-lactamase superfamily"/>
    <property type="match status" value="2"/>
</dbReference>
<keyword evidence="11" id="KW-0328">Glycosyltransferase</keyword>
<evidence type="ECO:0000256" key="21">
    <source>
        <dbReference type="ARBA" id="ARBA00023268"/>
    </source>
</evidence>
<comment type="subcellular location">
    <subcellularLocation>
        <location evidence="1">Cell inner membrane</location>
        <topology evidence="1">Single-pass type II membrane protein</topology>
    </subcellularLocation>
</comment>
<dbReference type="GO" id="GO:0006508">
    <property type="term" value="P:proteolysis"/>
    <property type="evidence" value="ECO:0007669"/>
    <property type="project" value="UniProtKB-KW"/>
</dbReference>
<evidence type="ECO:0000256" key="18">
    <source>
        <dbReference type="ARBA" id="ARBA00022989"/>
    </source>
</evidence>
<evidence type="ECO:0000256" key="4">
    <source>
        <dbReference type="ARBA" id="ARBA00007739"/>
    </source>
</evidence>
<feature type="domain" description="Penicillin-binding protein OB-like" evidence="30">
    <location>
        <begin position="320"/>
        <end position="431"/>
    </location>
</feature>
<dbReference type="NCBIfam" id="TIGR02074">
    <property type="entry name" value="PBP_1a_fam"/>
    <property type="match status" value="1"/>
</dbReference>
<evidence type="ECO:0000256" key="10">
    <source>
        <dbReference type="ARBA" id="ARBA00022670"/>
    </source>
</evidence>
<keyword evidence="14" id="KW-0378">Hydrolase</keyword>
<evidence type="ECO:0000256" key="1">
    <source>
        <dbReference type="ARBA" id="ARBA00004249"/>
    </source>
</evidence>
<keyword evidence="10" id="KW-0645">Protease</keyword>
<evidence type="ECO:0000256" key="25">
    <source>
        <dbReference type="ARBA" id="ARBA00049902"/>
    </source>
</evidence>
<dbReference type="Proteomes" id="UP000778970">
    <property type="component" value="Unassembled WGS sequence"/>
</dbReference>
<dbReference type="Pfam" id="PF00912">
    <property type="entry name" value="Transgly"/>
    <property type="match status" value="1"/>
</dbReference>
<dbReference type="GO" id="GO:0009002">
    <property type="term" value="F:serine-type D-Ala-D-Ala carboxypeptidase activity"/>
    <property type="evidence" value="ECO:0007669"/>
    <property type="project" value="UniProtKB-EC"/>
</dbReference>
<evidence type="ECO:0000256" key="23">
    <source>
        <dbReference type="ARBA" id="ARBA00034000"/>
    </source>
</evidence>
<name>A0A934QFS5_9PROT</name>
<gene>
    <name evidence="31" type="ORF">CKO21_01685</name>
</gene>
<dbReference type="InterPro" id="IPR001264">
    <property type="entry name" value="Glyco_trans_51"/>
</dbReference>
<evidence type="ECO:0000256" key="12">
    <source>
        <dbReference type="ARBA" id="ARBA00022679"/>
    </source>
</evidence>
<dbReference type="InterPro" id="IPR001460">
    <property type="entry name" value="PCN-bd_Tpept"/>
</dbReference>
<keyword evidence="12" id="KW-0808">Transferase</keyword>
<evidence type="ECO:0000256" key="17">
    <source>
        <dbReference type="ARBA" id="ARBA00022984"/>
    </source>
</evidence>
<dbReference type="GO" id="GO:0009252">
    <property type="term" value="P:peptidoglycan biosynthetic process"/>
    <property type="evidence" value="ECO:0007669"/>
    <property type="project" value="UniProtKB-KW"/>
</dbReference>
<keyword evidence="15" id="KW-0133">Cell shape</keyword>
<keyword evidence="19" id="KW-0472">Membrane</keyword>
<dbReference type="InterPro" id="IPR023346">
    <property type="entry name" value="Lysozyme-like_dom_sf"/>
</dbReference>
<sequence length="815" mass="89353">MRIVISLVALLLLGCLVAAGGTLYVFWTYGQGLPDYKQLADYQPPTTTRVYAEDGRLLEEYAKEKRVFVPIEAMPRRVINAFLSAEDKNFYQHPGVDFPSIIAAAYNNLKRLGTDQRPVGASTITQQVAKNFLLTNEVSIERKIREAILAFRMEQTFTKDRILELYLNEIYLGSRSYGVAAAALNYFNKSLDNLTVAEAAYLAALPKAPNNYQVDLHPDAAKARRDWVIRQMHENGYIDADTAQHAQDAPIETRRRDATEIAEADYFGEEVRRELIQLYGEDKVYGGGMSVRATLDPELQRYAKNALQDGLIAYDREHGWRGAQRTLDIEGRDAPWQSKLQDLSPPGGMPESWRQAVVVAVGPDAARVGFTDGSTGLILMSGMDWARPQLKNQRVGAKPRRPEQVVSIGDVVLVSAIQDSDNFRLEQMPQVSGAIIALDPHTGRVLAMQGGFSFDSSQFNRATQAGRQPGSSFKPFVYLSALENGYTPATIILDAPFVIDQGQGLGKWKPANYSGNFYGPTPMRVGIEQSKNLMTVRLAQSVGMDKISNTAERFGIYDHLPHQLAMALGAGETKLLKLATAYGQLVNGGKNIKPTLIDRVQDREGKTIFKHDDRPCPGCDADLWLNQQPPEIPDDRAQVTDPASAYQIVSMLRGVVERGTGRRMRSLNRPLAGKTGTTNDSVDTWFMGFSPDLVAGVYVGFDNPRTLGPNSFGSNTAGPIWKQFMQNALEGEPKVPFRIPSGIKLVRMNLDTGQPARPGDDNVILEAFKTGNSPAQDRRVIGQGQTAANDNSGSSSGQNGGAQAPADTGTGGGLY</sequence>
<keyword evidence="21" id="KW-0511">Multifunctional enzyme</keyword>
<reference evidence="31" key="1">
    <citation type="submission" date="2017-08" db="EMBL/GenBank/DDBJ databases">
        <authorList>
            <person name="Imhoff J.F."/>
            <person name="Rahn T."/>
            <person name="Kuenzel S."/>
            <person name="Neulinger S.C."/>
        </authorList>
    </citation>
    <scope>NUCLEOTIDE SEQUENCE</scope>
    <source>
        <strain evidence="31">DSM 9154</strain>
    </source>
</reference>
<dbReference type="EC" id="2.4.99.28" evidence="24"/>
<keyword evidence="9" id="KW-0121">Carboxypeptidase</keyword>
<organism evidence="31 32">
    <name type="scientific">Rhodovibrio salinarum</name>
    <dbReference type="NCBI Taxonomy" id="1087"/>
    <lineage>
        <taxon>Bacteria</taxon>
        <taxon>Pseudomonadati</taxon>
        <taxon>Pseudomonadota</taxon>
        <taxon>Alphaproteobacteria</taxon>
        <taxon>Rhodospirillales</taxon>
        <taxon>Rhodovibrionaceae</taxon>
        <taxon>Rhodovibrio</taxon>
    </lineage>
</organism>
<comment type="pathway">
    <text evidence="2">Cell wall biogenesis; peptidoglycan biosynthesis.</text>
</comment>
<keyword evidence="8" id="KW-0997">Cell inner membrane</keyword>
<dbReference type="EMBL" id="NRRE01000008">
    <property type="protein sequence ID" value="MBK1695958.1"/>
    <property type="molecule type" value="Genomic_DNA"/>
</dbReference>
<evidence type="ECO:0000256" key="16">
    <source>
        <dbReference type="ARBA" id="ARBA00022968"/>
    </source>
</evidence>
<dbReference type="InterPro" id="IPR031376">
    <property type="entry name" value="PCB_OB"/>
</dbReference>
<comment type="pathway">
    <text evidence="26">Glycan biosynthesis.</text>
</comment>
<evidence type="ECO:0000256" key="20">
    <source>
        <dbReference type="ARBA" id="ARBA00023251"/>
    </source>
</evidence>
<evidence type="ECO:0000256" key="8">
    <source>
        <dbReference type="ARBA" id="ARBA00022519"/>
    </source>
</evidence>
<comment type="catalytic activity">
    <reaction evidence="25">
        <text>[GlcNAc-(1-&gt;4)-Mur2Ac(oyl-L-Ala-gamma-D-Glu-L-Lys-D-Ala-D-Ala)](n)-di-trans,octa-cis-undecaprenyl diphosphate + beta-D-GlcNAc-(1-&gt;4)-Mur2Ac(oyl-L-Ala-gamma-D-Glu-L-Lys-D-Ala-D-Ala)-di-trans,octa-cis-undecaprenyl diphosphate = [GlcNAc-(1-&gt;4)-Mur2Ac(oyl-L-Ala-gamma-D-Glu-L-Lys-D-Ala-D-Ala)](n+1)-di-trans,octa-cis-undecaprenyl diphosphate + di-trans,octa-cis-undecaprenyl diphosphate + H(+)</text>
        <dbReference type="Rhea" id="RHEA:23708"/>
        <dbReference type="Rhea" id="RHEA-COMP:9602"/>
        <dbReference type="Rhea" id="RHEA-COMP:9603"/>
        <dbReference type="ChEBI" id="CHEBI:15378"/>
        <dbReference type="ChEBI" id="CHEBI:58405"/>
        <dbReference type="ChEBI" id="CHEBI:60033"/>
        <dbReference type="ChEBI" id="CHEBI:78435"/>
        <dbReference type="EC" id="2.4.99.28"/>
    </reaction>
</comment>
<evidence type="ECO:0000313" key="31">
    <source>
        <dbReference type="EMBL" id="MBK1695958.1"/>
    </source>
</evidence>
<evidence type="ECO:0000256" key="24">
    <source>
        <dbReference type="ARBA" id="ARBA00044770"/>
    </source>
</evidence>
<keyword evidence="32" id="KW-1185">Reference proteome</keyword>
<evidence type="ECO:0000256" key="3">
    <source>
        <dbReference type="ARBA" id="ARBA00007090"/>
    </source>
</evidence>
<keyword evidence="13" id="KW-0812">Transmembrane</keyword>
<dbReference type="SUPFAM" id="SSF53955">
    <property type="entry name" value="Lysozyme-like"/>
    <property type="match status" value="1"/>
</dbReference>
<evidence type="ECO:0000256" key="22">
    <source>
        <dbReference type="ARBA" id="ARBA00023316"/>
    </source>
</evidence>
<evidence type="ECO:0000259" key="29">
    <source>
        <dbReference type="Pfam" id="PF00912"/>
    </source>
</evidence>
<evidence type="ECO:0000256" key="5">
    <source>
        <dbReference type="ARBA" id="ARBA00012448"/>
    </source>
</evidence>
<dbReference type="InterPro" id="IPR050396">
    <property type="entry name" value="Glycosyltr_51/Transpeptidase"/>
</dbReference>
<dbReference type="GO" id="GO:0030288">
    <property type="term" value="C:outer membrane-bounded periplasmic space"/>
    <property type="evidence" value="ECO:0007669"/>
    <property type="project" value="TreeGrafter"/>
</dbReference>
<comment type="catalytic activity">
    <reaction evidence="23">
        <text>Preferential cleavage: (Ac)2-L-Lys-D-Ala-|-D-Ala. Also transpeptidation of peptidyl-alanyl moieties that are N-acyl substituents of D-alanine.</text>
        <dbReference type="EC" id="3.4.16.4"/>
    </reaction>
</comment>
<comment type="caution">
    <text evidence="31">The sequence shown here is derived from an EMBL/GenBank/DDBJ whole genome shotgun (WGS) entry which is preliminary data.</text>
</comment>
<protein>
    <recommendedName>
        <fullName evidence="6">Penicillin-binding protein 1A</fullName>
        <ecNumber evidence="24">2.4.99.28</ecNumber>
        <ecNumber evidence="5">3.4.16.4</ecNumber>
    </recommendedName>
</protein>
<dbReference type="Pfam" id="PF17092">
    <property type="entry name" value="PCB_OB"/>
    <property type="match status" value="1"/>
</dbReference>
<dbReference type="GO" id="GO:0008658">
    <property type="term" value="F:penicillin binding"/>
    <property type="evidence" value="ECO:0007669"/>
    <property type="project" value="InterPro"/>
</dbReference>
<evidence type="ECO:0000313" key="32">
    <source>
        <dbReference type="Proteomes" id="UP000778970"/>
    </source>
</evidence>
<evidence type="ECO:0000259" key="30">
    <source>
        <dbReference type="Pfam" id="PF17092"/>
    </source>
</evidence>
<keyword evidence="18" id="KW-1133">Transmembrane helix</keyword>
<evidence type="ECO:0000256" key="7">
    <source>
        <dbReference type="ARBA" id="ARBA00022475"/>
    </source>
</evidence>
<dbReference type="Gene3D" id="1.10.3810.10">
    <property type="entry name" value="Biosynthetic peptidoglycan transglycosylase-like"/>
    <property type="match status" value="1"/>
</dbReference>
<dbReference type="GO" id="GO:0008360">
    <property type="term" value="P:regulation of cell shape"/>
    <property type="evidence" value="ECO:0007669"/>
    <property type="project" value="UniProtKB-KW"/>
</dbReference>
<evidence type="ECO:0000256" key="9">
    <source>
        <dbReference type="ARBA" id="ARBA00022645"/>
    </source>
</evidence>
<keyword evidence="7" id="KW-1003">Cell membrane</keyword>
<keyword evidence="16" id="KW-0735">Signal-anchor</keyword>
<reference evidence="31" key="2">
    <citation type="journal article" date="2020" name="Microorganisms">
        <title>Osmotic Adaptation and Compatible Solute Biosynthesis of Phototrophic Bacteria as Revealed from Genome Analyses.</title>
        <authorList>
            <person name="Imhoff J.F."/>
            <person name="Rahn T."/>
            <person name="Kunzel S."/>
            <person name="Keller A."/>
            <person name="Neulinger S.C."/>
        </authorList>
    </citation>
    <scope>NUCLEOTIDE SEQUENCE</scope>
    <source>
        <strain evidence="31">DSM 9154</strain>
    </source>
</reference>
<keyword evidence="22" id="KW-0961">Cell wall biogenesis/degradation</keyword>
<dbReference type="FunFam" id="1.10.3810.10:FF:000003">
    <property type="entry name" value="Penicillin-binding protein 1a"/>
    <property type="match status" value="1"/>
</dbReference>
<evidence type="ECO:0000256" key="6">
    <source>
        <dbReference type="ARBA" id="ARBA00018638"/>
    </source>
</evidence>
<evidence type="ECO:0000256" key="2">
    <source>
        <dbReference type="ARBA" id="ARBA00004752"/>
    </source>
</evidence>
<evidence type="ECO:0000256" key="14">
    <source>
        <dbReference type="ARBA" id="ARBA00022801"/>
    </source>
</evidence>
<dbReference type="PANTHER" id="PTHR32282">
    <property type="entry name" value="BINDING PROTEIN TRANSPEPTIDASE, PUTATIVE-RELATED"/>
    <property type="match status" value="1"/>
</dbReference>
<accession>A0A934QFS5</accession>
<comment type="similarity">
    <text evidence="4">In the N-terminal section; belongs to the glycosyltransferase 51 family.</text>
</comment>
<dbReference type="CDD" id="cd00164">
    <property type="entry name" value="S1_like"/>
    <property type="match status" value="1"/>
</dbReference>
<dbReference type="InterPro" id="IPR012338">
    <property type="entry name" value="Beta-lactam/transpept-like"/>
</dbReference>
<feature type="domain" description="Penicillin-binding protein transpeptidase" evidence="28">
    <location>
        <begin position="433"/>
        <end position="726"/>
    </location>
</feature>
<dbReference type="GO" id="GO:0008955">
    <property type="term" value="F:peptidoglycan glycosyltransferase activity"/>
    <property type="evidence" value="ECO:0007669"/>
    <property type="project" value="UniProtKB-EC"/>
</dbReference>
<evidence type="ECO:0000256" key="15">
    <source>
        <dbReference type="ARBA" id="ARBA00022960"/>
    </source>
</evidence>
<keyword evidence="20" id="KW-0046">Antibiotic resistance</keyword>
<dbReference type="InterPro" id="IPR036950">
    <property type="entry name" value="PBP_transglycosylase"/>
</dbReference>
<dbReference type="AlphaFoldDB" id="A0A934QFS5"/>
<dbReference type="GO" id="GO:0071555">
    <property type="term" value="P:cell wall organization"/>
    <property type="evidence" value="ECO:0007669"/>
    <property type="project" value="UniProtKB-KW"/>
</dbReference>
<dbReference type="SUPFAM" id="SSF56601">
    <property type="entry name" value="beta-lactamase/transpeptidase-like"/>
    <property type="match status" value="1"/>
</dbReference>
<feature type="domain" description="Glycosyl transferase family 51" evidence="29">
    <location>
        <begin position="55"/>
        <end position="233"/>
    </location>
</feature>
<evidence type="ECO:0000256" key="19">
    <source>
        <dbReference type="ARBA" id="ARBA00023136"/>
    </source>
</evidence>
<evidence type="ECO:0000256" key="26">
    <source>
        <dbReference type="ARBA" id="ARBA00060592"/>
    </source>
</evidence>
<dbReference type="PANTHER" id="PTHR32282:SF27">
    <property type="entry name" value="PENICILLIN-BINDING PROTEIN 1A"/>
    <property type="match status" value="1"/>
</dbReference>
<proteinExistence type="inferred from homology"/>
<evidence type="ECO:0000256" key="13">
    <source>
        <dbReference type="ARBA" id="ARBA00022692"/>
    </source>
</evidence>
<feature type="region of interest" description="Disordered" evidence="27">
    <location>
        <begin position="784"/>
        <end position="815"/>
    </location>
</feature>
<evidence type="ECO:0000256" key="11">
    <source>
        <dbReference type="ARBA" id="ARBA00022676"/>
    </source>
</evidence>
<dbReference type="PROSITE" id="PS51257">
    <property type="entry name" value="PROKAR_LIPOPROTEIN"/>
    <property type="match status" value="1"/>
</dbReference>
<feature type="compositionally biased region" description="Low complexity" evidence="27">
    <location>
        <begin position="787"/>
        <end position="804"/>
    </location>
</feature>
<dbReference type="Pfam" id="PF00905">
    <property type="entry name" value="Transpeptidase"/>
    <property type="match status" value="1"/>
</dbReference>
<keyword evidence="17" id="KW-0573">Peptidoglycan synthesis</keyword>
<dbReference type="GO" id="GO:0005886">
    <property type="term" value="C:plasma membrane"/>
    <property type="evidence" value="ECO:0007669"/>
    <property type="project" value="UniProtKB-SubCell"/>
</dbReference>
<evidence type="ECO:0000256" key="27">
    <source>
        <dbReference type="SAM" id="MobiDB-lite"/>
    </source>
</evidence>
<evidence type="ECO:0000259" key="28">
    <source>
        <dbReference type="Pfam" id="PF00905"/>
    </source>
</evidence>
<dbReference type="EC" id="3.4.16.4" evidence="5"/>